<dbReference type="EMBL" id="CYZU01000022">
    <property type="protein sequence ID" value="CUO52925.1"/>
    <property type="molecule type" value="Genomic_DNA"/>
</dbReference>
<dbReference type="Pfam" id="PF02229">
    <property type="entry name" value="PC4"/>
    <property type="match status" value="1"/>
</dbReference>
<dbReference type="Gene3D" id="2.30.31.70">
    <property type="match status" value="1"/>
</dbReference>
<evidence type="ECO:0000259" key="1">
    <source>
        <dbReference type="Pfam" id="PF02229"/>
    </source>
</evidence>
<dbReference type="InterPro" id="IPR003173">
    <property type="entry name" value="PC4_C"/>
</dbReference>
<dbReference type="STRING" id="39482.ERS852491_02475"/>
<proteinExistence type="predicted"/>
<gene>
    <name evidence="2" type="ORF">ERS852491_02475</name>
</gene>
<feature type="domain" description="Transcriptional coactivator p15 (PC4) C-terminal" evidence="1">
    <location>
        <begin position="22"/>
        <end position="61"/>
    </location>
</feature>
<reference evidence="2 3" key="1">
    <citation type="submission" date="2015-09" db="EMBL/GenBank/DDBJ databases">
        <authorList>
            <consortium name="Pathogen Informatics"/>
        </authorList>
    </citation>
    <scope>NUCLEOTIDE SEQUENCE [LARGE SCALE GENOMIC DNA]</scope>
    <source>
        <strain evidence="2 3">2789STDY5834876</strain>
    </source>
</reference>
<dbReference type="GO" id="GO:0003677">
    <property type="term" value="F:DNA binding"/>
    <property type="evidence" value="ECO:0007669"/>
    <property type="project" value="InterPro"/>
</dbReference>
<accession>A0A174FXU7</accession>
<evidence type="ECO:0000313" key="2">
    <source>
        <dbReference type="EMBL" id="CUO52925.1"/>
    </source>
</evidence>
<sequence length="74" mass="8449">MTNFEIIETLAVLSERDRAGFQKELNVISWGGRKPKYDIRGWSEDHQKMTKGITLTEDELIKIAQTVVEKLGGK</sequence>
<dbReference type="GO" id="GO:0006355">
    <property type="term" value="P:regulation of DNA-templated transcription"/>
    <property type="evidence" value="ECO:0007669"/>
    <property type="project" value="InterPro"/>
</dbReference>
<organism evidence="2 3">
    <name type="scientific">Faecalicatena contorta</name>
    <dbReference type="NCBI Taxonomy" id="39482"/>
    <lineage>
        <taxon>Bacteria</taxon>
        <taxon>Bacillati</taxon>
        <taxon>Bacillota</taxon>
        <taxon>Clostridia</taxon>
        <taxon>Lachnospirales</taxon>
        <taxon>Lachnospiraceae</taxon>
        <taxon>Faecalicatena</taxon>
    </lineage>
</organism>
<dbReference type="Proteomes" id="UP000095544">
    <property type="component" value="Unassembled WGS sequence"/>
</dbReference>
<evidence type="ECO:0000313" key="3">
    <source>
        <dbReference type="Proteomes" id="UP000095544"/>
    </source>
</evidence>
<dbReference type="RefSeq" id="WP_242857586.1">
    <property type="nucleotide sequence ID" value="NZ_CYZU01000022.1"/>
</dbReference>
<protein>
    <submittedName>
        <fullName evidence="2">Uncharacterized protein conserved in bacteria</fullName>
    </submittedName>
</protein>
<dbReference type="AlphaFoldDB" id="A0A174FXU7"/>
<name>A0A174FXU7_9FIRM</name>